<dbReference type="AlphaFoldDB" id="A0ABD2NJF0"/>
<dbReference type="EMBL" id="JABFTP020000124">
    <property type="protein sequence ID" value="KAL3278624.1"/>
    <property type="molecule type" value="Genomic_DNA"/>
</dbReference>
<accession>A0ABD2NJF0</accession>
<name>A0ABD2NJF0_9CUCU</name>
<evidence type="ECO:0000256" key="1">
    <source>
        <dbReference type="SAM" id="MobiDB-lite"/>
    </source>
</evidence>
<keyword evidence="3" id="KW-1185">Reference proteome</keyword>
<protein>
    <submittedName>
        <fullName evidence="2">Uncharacterized protein</fullName>
    </submittedName>
</protein>
<proteinExistence type="predicted"/>
<comment type="caution">
    <text evidence="2">The sequence shown here is derived from an EMBL/GenBank/DDBJ whole genome shotgun (WGS) entry which is preliminary data.</text>
</comment>
<gene>
    <name evidence="2" type="ORF">HHI36_016164</name>
</gene>
<reference evidence="2 3" key="1">
    <citation type="journal article" date="2021" name="BMC Biol.">
        <title>Horizontally acquired antibacterial genes associated with adaptive radiation of ladybird beetles.</title>
        <authorList>
            <person name="Li H.S."/>
            <person name="Tang X.F."/>
            <person name="Huang Y.H."/>
            <person name="Xu Z.Y."/>
            <person name="Chen M.L."/>
            <person name="Du X.Y."/>
            <person name="Qiu B.Y."/>
            <person name="Chen P.T."/>
            <person name="Zhang W."/>
            <person name="Slipinski A."/>
            <person name="Escalona H.E."/>
            <person name="Waterhouse R.M."/>
            <person name="Zwick A."/>
            <person name="Pang H."/>
        </authorList>
    </citation>
    <scope>NUCLEOTIDE SEQUENCE [LARGE SCALE GENOMIC DNA]</scope>
    <source>
        <strain evidence="2">SYSU2018</strain>
    </source>
</reference>
<sequence>MKQTSSQEKGSMVEMEFKRPVNDSSTAANASKPELLKNSNVVVQAPQKISVEVHSQNSQGDSTNQLVDKSLKSQSIPILRTQSLKRKMNDSLNASMTALKQDKKVNFAFPQGEKGRSENSDVHNIIPIVSETVRDVDMKDAKEGDTNISGYTEVEYPNFASPQFDITFTGNQDADDNLFVSDPDKNQSNFSQILKLVNHLSDSILVELPNQVIMLFGICLDEFWNLLTIKLRIVFFI</sequence>
<evidence type="ECO:0000313" key="2">
    <source>
        <dbReference type="EMBL" id="KAL3278624.1"/>
    </source>
</evidence>
<dbReference type="Proteomes" id="UP001516400">
    <property type="component" value="Unassembled WGS sequence"/>
</dbReference>
<evidence type="ECO:0000313" key="3">
    <source>
        <dbReference type="Proteomes" id="UP001516400"/>
    </source>
</evidence>
<feature type="region of interest" description="Disordered" evidence="1">
    <location>
        <begin position="1"/>
        <end position="39"/>
    </location>
</feature>
<organism evidence="2 3">
    <name type="scientific">Cryptolaemus montrouzieri</name>
    <dbReference type="NCBI Taxonomy" id="559131"/>
    <lineage>
        <taxon>Eukaryota</taxon>
        <taxon>Metazoa</taxon>
        <taxon>Ecdysozoa</taxon>
        <taxon>Arthropoda</taxon>
        <taxon>Hexapoda</taxon>
        <taxon>Insecta</taxon>
        <taxon>Pterygota</taxon>
        <taxon>Neoptera</taxon>
        <taxon>Endopterygota</taxon>
        <taxon>Coleoptera</taxon>
        <taxon>Polyphaga</taxon>
        <taxon>Cucujiformia</taxon>
        <taxon>Coccinelloidea</taxon>
        <taxon>Coccinellidae</taxon>
        <taxon>Scymninae</taxon>
        <taxon>Scymnini</taxon>
        <taxon>Cryptolaemus</taxon>
    </lineage>
</organism>